<keyword evidence="2" id="KW-0808">Transferase</keyword>
<keyword evidence="3" id="KW-1185">Reference proteome</keyword>
<evidence type="ECO:0000259" key="1">
    <source>
        <dbReference type="PROSITE" id="PS51186"/>
    </source>
</evidence>
<dbReference type="PROSITE" id="PS51186">
    <property type="entry name" value="GNAT"/>
    <property type="match status" value="1"/>
</dbReference>
<dbReference type="EMBL" id="QXJM01000040">
    <property type="protein sequence ID" value="RIE01158.1"/>
    <property type="molecule type" value="Genomic_DNA"/>
</dbReference>
<feature type="domain" description="N-acetyltransferase" evidence="1">
    <location>
        <begin position="1"/>
        <end position="136"/>
    </location>
</feature>
<protein>
    <submittedName>
        <fullName evidence="2">N-acetyltransferase</fullName>
    </submittedName>
</protein>
<dbReference type="Gene3D" id="3.40.630.30">
    <property type="match status" value="1"/>
</dbReference>
<name>A0A398CJX4_9BACL</name>
<reference evidence="2 3" key="1">
    <citation type="submission" date="2018-09" db="EMBL/GenBank/DDBJ databases">
        <title>Cohnella cavernae sp. nov., isolated from a karst cave.</title>
        <authorList>
            <person name="Zhu H."/>
        </authorList>
    </citation>
    <scope>NUCLEOTIDE SEQUENCE [LARGE SCALE GENOMIC DNA]</scope>
    <source>
        <strain evidence="2 3">K2E09-144</strain>
    </source>
</reference>
<evidence type="ECO:0000313" key="2">
    <source>
        <dbReference type="EMBL" id="RIE01158.1"/>
    </source>
</evidence>
<dbReference type="Proteomes" id="UP000266340">
    <property type="component" value="Unassembled WGS sequence"/>
</dbReference>
<dbReference type="AlphaFoldDB" id="A0A398CJX4"/>
<evidence type="ECO:0000313" key="3">
    <source>
        <dbReference type="Proteomes" id="UP000266340"/>
    </source>
</evidence>
<comment type="caution">
    <text evidence="2">The sequence shown here is derived from an EMBL/GenBank/DDBJ whole genome shotgun (WGS) entry which is preliminary data.</text>
</comment>
<dbReference type="InterPro" id="IPR016181">
    <property type="entry name" value="Acyl_CoA_acyltransferase"/>
</dbReference>
<dbReference type="RefSeq" id="WP_119151423.1">
    <property type="nucleotide sequence ID" value="NZ_JBHSOV010000041.1"/>
</dbReference>
<sequence length="136" mass="15927">MRIEYATESDYPYILARDKHLLESLILPKIRSNEIVILRNSGGENIGWMRHGYFWDNTPFMNMLWIDEEYRNNGIGKRVVLNWESEMKKQGSSLVMTSTLANEGAQHFYRKLGYKDAGCLLLENEPLEILLTKRLD</sequence>
<organism evidence="2 3">
    <name type="scientific">Cohnella faecalis</name>
    <dbReference type="NCBI Taxonomy" id="2315694"/>
    <lineage>
        <taxon>Bacteria</taxon>
        <taxon>Bacillati</taxon>
        <taxon>Bacillota</taxon>
        <taxon>Bacilli</taxon>
        <taxon>Bacillales</taxon>
        <taxon>Paenibacillaceae</taxon>
        <taxon>Cohnella</taxon>
    </lineage>
</organism>
<dbReference type="Pfam" id="PF00583">
    <property type="entry name" value="Acetyltransf_1"/>
    <property type="match status" value="1"/>
</dbReference>
<dbReference type="InterPro" id="IPR000182">
    <property type="entry name" value="GNAT_dom"/>
</dbReference>
<proteinExistence type="predicted"/>
<accession>A0A398CJX4</accession>
<gene>
    <name evidence="2" type="ORF">D3H35_22390</name>
</gene>
<dbReference type="PANTHER" id="PTHR43259:SF1">
    <property type="entry name" value="N-ACETYLTRANSFERASE DOMAIN-CONTAINING PROTEIN"/>
    <property type="match status" value="1"/>
</dbReference>
<dbReference type="GO" id="GO:0016747">
    <property type="term" value="F:acyltransferase activity, transferring groups other than amino-acyl groups"/>
    <property type="evidence" value="ECO:0007669"/>
    <property type="project" value="InterPro"/>
</dbReference>
<dbReference type="SUPFAM" id="SSF55729">
    <property type="entry name" value="Acyl-CoA N-acyltransferases (Nat)"/>
    <property type="match status" value="1"/>
</dbReference>
<dbReference type="OrthoDB" id="2611698at2"/>
<dbReference type="CDD" id="cd04301">
    <property type="entry name" value="NAT_SF"/>
    <property type="match status" value="1"/>
</dbReference>
<dbReference type="InterPro" id="IPR052829">
    <property type="entry name" value="N-acetyltransferase_domain"/>
</dbReference>
<dbReference type="PANTHER" id="PTHR43259">
    <property type="entry name" value="SPT10P"/>
    <property type="match status" value="1"/>
</dbReference>